<dbReference type="PANTHER" id="PTHR13929">
    <property type="entry name" value="1,4-DIHYDROXY-2-NAPHTHOATE OCTAPRENYLTRANSFERASE"/>
    <property type="match status" value="1"/>
</dbReference>
<gene>
    <name evidence="12" type="primary">LOC124811451</name>
</gene>
<keyword evidence="9 10" id="KW-0472">Membrane</keyword>
<feature type="transmembrane region" description="Helical" evidence="10">
    <location>
        <begin position="43"/>
        <end position="65"/>
    </location>
</feature>
<dbReference type="PANTHER" id="PTHR13929:SF0">
    <property type="entry name" value="UBIA PRENYLTRANSFERASE DOMAIN-CONTAINING PROTEIN 1"/>
    <property type="match status" value="1"/>
</dbReference>
<evidence type="ECO:0000256" key="6">
    <source>
        <dbReference type="ARBA" id="ARBA00022679"/>
    </source>
</evidence>
<accession>A0ABM4CIJ3</accession>
<evidence type="ECO:0000256" key="9">
    <source>
        <dbReference type="ARBA" id="ARBA00023136"/>
    </source>
</evidence>
<dbReference type="PIRSF" id="PIRSF005355">
    <property type="entry name" value="UBIAD1"/>
    <property type="match status" value="1"/>
</dbReference>
<dbReference type="InterPro" id="IPR044878">
    <property type="entry name" value="UbiA_sf"/>
</dbReference>
<evidence type="ECO:0000313" key="11">
    <source>
        <dbReference type="Proteomes" id="UP001652625"/>
    </source>
</evidence>
<evidence type="ECO:0000256" key="2">
    <source>
        <dbReference type="ARBA" id="ARBA00004863"/>
    </source>
</evidence>
<evidence type="ECO:0000313" key="12">
    <source>
        <dbReference type="RefSeq" id="XP_065661567.1"/>
    </source>
</evidence>
<feature type="transmembrane region" description="Helical" evidence="10">
    <location>
        <begin position="124"/>
        <end position="144"/>
    </location>
</feature>
<evidence type="ECO:0000256" key="7">
    <source>
        <dbReference type="ARBA" id="ARBA00022692"/>
    </source>
</evidence>
<sequence length="298" mass="34004">MSINSRYKIASNYLFATRPWSLSASVTPALLGNLIAKTEFNNFNWSIFIISLLCVVFVHCGGNLVNTYYDYQNNVDNSLSDDLTLVKKYIEPDSLFWFFIVLYGFGSFFFIIILKLSNCETSHLFILFISGFICSFFYTGSFGLKYHAFGEVVIALAFGPISVLFPFIAQTGIASFFPVLYVIPLVINTEAILHGNNSRDAEDDKKSGIVTVSILIGEKYSYWLYTLLLFLPYFFVFTLVAMKSFFFSITFVTLPFALKLESCFCQNLKYIPQQTAMLNLNFGFFYLCAFVLDFLFLI</sequence>
<evidence type="ECO:0000256" key="4">
    <source>
        <dbReference type="ARBA" id="ARBA00022428"/>
    </source>
</evidence>
<proteinExistence type="inferred from homology"/>
<dbReference type="Gene3D" id="1.20.120.1780">
    <property type="entry name" value="UbiA prenyltransferase"/>
    <property type="match status" value="1"/>
</dbReference>
<name>A0ABM4CIJ3_HYDVU</name>
<comment type="pathway">
    <text evidence="2">Quinol/quinone metabolism; menaquinone biosynthesis.</text>
</comment>
<comment type="subcellular location">
    <subcellularLocation>
        <location evidence="1">Membrane</location>
        <topology evidence="1">Multi-pass membrane protein</topology>
    </subcellularLocation>
</comment>
<dbReference type="Proteomes" id="UP001652625">
    <property type="component" value="Chromosome 09"/>
</dbReference>
<keyword evidence="4" id="KW-0474">Menaquinone biosynthesis</keyword>
<comment type="similarity">
    <text evidence="3">Belongs to the UbiA prenyltransferase family.</text>
</comment>
<feature type="transmembrane region" description="Helical" evidence="10">
    <location>
        <begin position="164"/>
        <end position="187"/>
    </location>
</feature>
<reference evidence="12" key="1">
    <citation type="submission" date="2025-08" db="UniProtKB">
        <authorList>
            <consortium name="RefSeq"/>
        </authorList>
    </citation>
    <scope>IDENTIFICATION</scope>
</reference>
<evidence type="ECO:0000256" key="8">
    <source>
        <dbReference type="ARBA" id="ARBA00022989"/>
    </source>
</evidence>
<dbReference type="InterPro" id="IPR026046">
    <property type="entry name" value="UBIAD1"/>
</dbReference>
<evidence type="ECO:0000256" key="1">
    <source>
        <dbReference type="ARBA" id="ARBA00004141"/>
    </source>
</evidence>
<dbReference type="RefSeq" id="XP_065661567.1">
    <property type="nucleotide sequence ID" value="XM_065805495.1"/>
</dbReference>
<keyword evidence="6" id="KW-0808">Transferase</keyword>
<dbReference type="InterPro" id="IPR000537">
    <property type="entry name" value="UbiA_prenyltransferase"/>
</dbReference>
<feature type="transmembrane region" description="Helical" evidence="10">
    <location>
        <begin position="95"/>
        <end position="117"/>
    </location>
</feature>
<evidence type="ECO:0000256" key="3">
    <source>
        <dbReference type="ARBA" id="ARBA00005985"/>
    </source>
</evidence>
<dbReference type="Pfam" id="PF01040">
    <property type="entry name" value="UbiA"/>
    <property type="match status" value="1"/>
</dbReference>
<keyword evidence="5" id="KW-0637">Prenyltransferase</keyword>
<evidence type="ECO:0000256" key="5">
    <source>
        <dbReference type="ARBA" id="ARBA00022602"/>
    </source>
</evidence>
<evidence type="ECO:0000256" key="10">
    <source>
        <dbReference type="SAM" id="Phobius"/>
    </source>
</evidence>
<keyword evidence="7 10" id="KW-0812">Transmembrane</keyword>
<dbReference type="Gene3D" id="1.10.357.140">
    <property type="entry name" value="UbiA prenyltransferase"/>
    <property type="match status" value="1"/>
</dbReference>
<keyword evidence="11" id="KW-1185">Reference proteome</keyword>
<dbReference type="GeneID" id="124811451"/>
<organism evidence="11 12">
    <name type="scientific">Hydra vulgaris</name>
    <name type="common">Hydra</name>
    <name type="synonym">Hydra attenuata</name>
    <dbReference type="NCBI Taxonomy" id="6087"/>
    <lineage>
        <taxon>Eukaryota</taxon>
        <taxon>Metazoa</taxon>
        <taxon>Cnidaria</taxon>
        <taxon>Hydrozoa</taxon>
        <taxon>Hydroidolina</taxon>
        <taxon>Anthoathecata</taxon>
        <taxon>Aplanulata</taxon>
        <taxon>Hydridae</taxon>
        <taxon>Hydra</taxon>
    </lineage>
</organism>
<feature type="transmembrane region" description="Helical" evidence="10">
    <location>
        <begin position="278"/>
        <end position="297"/>
    </location>
</feature>
<dbReference type="CDD" id="cd13962">
    <property type="entry name" value="PT_UbiA_UBIAD1"/>
    <property type="match status" value="1"/>
</dbReference>
<keyword evidence="8 10" id="KW-1133">Transmembrane helix</keyword>
<protein>
    <submittedName>
        <fullName evidence="12">UbiA prenyltransferase domain-containing protein 1 isoform X2</fullName>
    </submittedName>
</protein>
<feature type="transmembrane region" description="Helical" evidence="10">
    <location>
        <begin position="231"/>
        <end position="258"/>
    </location>
</feature>